<evidence type="ECO:0000256" key="1">
    <source>
        <dbReference type="SAM" id="SignalP"/>
    </source>
</evidence>
<protein>
    <submittedName>
        <fullName evidence="3">Uncharacterized protein LOC111134297</fullName>
    </submittedName>
</protein>
<reference evidence="3" key="1">
    <citation type="submission" date="2025-08" db="UniProtKB">
        <authorList>
            <consortium name="RefSeq"/>
        </authorList>
    </citation>
    <scope>IDENTIFICATION</scope>
    <source>
        <tissue evidence="3">Whole sample</tissue>
    </source>
</reference>
<keyword evidence="1" id="KW-0732">Signal</keyword>
<accession>A0A8B8EGY7</accession>
<keyword evidence="2" id="KW-1185">Reference proteome</keyword>
<feature type="chain" id="PRO_5034418913" evidence="1">
    <location>
        <begin position="19"/>
        <end position="122"/>
    </location>
</feature>
<dbReference type="KEGG" id="cvn:111134297"/>
<organism evidence="2 3">
    <name type="scientific">Crassostrea virginica</name>
    <name type="common">Eastern oyster</name>
    <dbReference type="NCBI Taxonomy" id="6565"/>
    <lineage>
        <taxon>Eukaryota</taxon>
        <taxon>Metazoa</taxon>
        <taxon>Spiralia</taxon>
        <taxon>Lophotrochozoa</taxon>
        <taxon>Mollusca</taxon>
        <taxon>Bivalvia</taxon>
        <taxon>Autobranchia</taxon>
        <taxon>Pteriomorphia</taxon>
        <taxon>Ostreida</taxon>
        <taxon>Ostreoidea</taxon>
        <taxon>Ostreidae</taxon>
        <taxon>Crassostrea</taxon>
    </lineage>
</organism>
<sequence>MDWNPLIVLSVYLCVTVAYDYSGCCGKRIDNSCLKCCNNYHLVGDTCKECQPGLWGNNYSIKCQYPYLGRKCIQKCECDEDICSAVKGCLKSTFPVATFTPSINAGRQISIRRNHTRQVNFL</sequence>
<dbReference type="RefSeq" id="XP_022338906.1">
    <property type="nucleotide sequence ID" value="XM_022483198.1"/>
</dbReference>
<dbReference type="Proteomes" id="UP000694844">
    <property type="component" value="Chromosome 5"/>
</dbReference>
<evidence type="ECO:0000313" key="2">
    <source>
        <dbReference type="Proteomes" id="UP000694844"/>
    </source>
</evidence>
<dbReference type="OrthoDB" id="6129274at2759"/>
<feature type="signal peptide" evidence="1">
    <location>
        <begin position="1"/>
        <end position="18"/>
    </location>
</feature>
<dbReference type="AlphaFoldDB" id="A0A8B8EGY7"/>
<name>A0A8B8EGY7_CRAVI</name>
<evidence type="ECO:0000313" key="3">
    <source>
        <dbReference type="RefSeq" id="XP_022338906.1"/>
    </source>
</evidence>
<proteinExistence type="predicted"/>
<gene>
    <name evidence="3" type="primary">LOC111134297</name>
</gene>
<dbReference type="GeneID" id="111134297"/>